<reference evidence="1 2" key="1">
    <citation type="submission" date="2017-09" db="EMBL/GenBank/DDBJ databases">
        <title>Complete Genome Sequences of Two Strains of the Meat Spoilage Bacterium Brochothrix thermosphacta Isolated from Ground Chicken.</title>
        <authorList>
            <person name="Paoli G.C."/>
            <person name="Wijey C."/>
            <person name="Chen C.-Y."/>
            <person name="Nguyen L."/>
            <person name="Yan X."/>
            <person name="Irwin P.L."/>
        </authorList>
    </citation>
    <scope>NUCLEOTIDE SEQUENCE [LARGE SCALE GENOMIC DNA]</scope>
    <source>
        <strain evidence="1 2">BI</strain>
    </source>
</reference>
<organism evidence="1 2">
    <name type="scientific">Brochothrix thermosphacta</name>
    <name type="common">Microbacterium thermosphactum</name>
    <dbReference type="NCBI Taxonomy" id="2756"/>
    <lineage>
        <taxon>Bacteria</taxon>
        <taxon>Bacillati</taxon>
        <taxon>Bacillota</taxon>
        <taxon>Bacilli</taxon>
        <taxon>Bacillales</taxon>
        <taxon>Listeriaceae</taxon>
        <taxon>Brochothrix</taxon>
    </lineage>
</organism>
<sequence length="70" mass="8087">MFKFKQYDVLDAIETGEFEPSERTKVIIITSVLDNSYCVRLNDGTEMYEIAKHIIDNNYKKRPTTVAPVS</sequence>
<name>A0A1D2K9J9_BROTH</name>
<dbReference type="KEGG" id="bths:CNY62_02590"/>
<keyword evidence="2" id="KW-1185">Reference proteome</keyword>
<protein>
    <submittedName>
        <fullName evidence="1">Uncharacterized protein</fullName>
    </submittedName>
</protein>
<evidence type="ECO:0000313" key="2">
    <source>
        <dbReference type="Proteomes" id="UP000243591"/>
    </source>
</evidence>
<gene>
    <name evidence="1" type="ORF">CNY62_02590</name>
</gene>
<dbReference type="RefSeq" id="WP_069118576.1">
    <property type="nucleotide sequence ID" value="NZ_CP016841.1"/>
</dbReference>
<accession>A0A1D2K9J9</accession>
<proteinExistence type="predicted"/>
<dbReference type="AlphaFoldDB" id="A0A1D2K9J9"/>
<evidence type="ECO:0000313" key="1">
    <source>
        <dbReference type="EMBL" id="ATF25368.1"/>
    </source>
</evidence>
<dbReference type="EMBL" id="CP023483">
    <property type="protein sequence ID" value="ATF25368.1"/>
    <property type="molecule type" value="Genomic_DNA"/>
</dbReference>
<dbReference type="Proteomes" id="UP000243591">
    <property type="component" value="Chromosome"/>
</dbReference>